<keyword evidence="1" id="KW-0378">Hydrolase</keyword>
<dbReference type="SUPFAM" id="SSF100950">
    <property type="entry name" value="NagB/RpiA/CoA transferase-like"/>
    <property type="match status" value="1"/>
</dbReference>
<name>A0A120GNW7_9BACI</name>
<dbReference type="RefSeq" id="WP_061143334.1">
    <property type="nucleotide sequence ID" value="NZ_LNNH01000032.1"/>
</dbReference>
<feature type="domain" description="Glucosamine/galactosamine-6-phosphate isomerase" evidence="3">
    <location>
        <begin position="11"/>
        <end position="227"/>
    </location>
</feature>
<keyword evidence="5" id="KW-1185">Reference proteome</keyword>
<proteinExistence type="predicted"/>
<evidence type="ECO:0000259" key="3">
    <source>
        <dbReference type="Pfam" id="PF01182"/>
    </source>
</evidence>
<protein>
    <recommendedName>
        <fullName evidence="3">Glucosamine/galactosamine-6-phosphate isomerase domain-containing protein</fullName>
    </recommendedName>
</protein>
<dbReference type="GO" id="GO:0006046">
    <property type="term" value="P:N-acetylglucosamine catabolic process"/>
    <property type="evidence" value="ECO:0007669"/>
    <property type="project" value="TreeGrafter"/>
</dbReference>
<dbReference type="PANTHER" id="PTHR11280:SF5">
    <property type="entry name" value="GLUCOSAMINE-6-PHOSPHATE ISOMERASE"/>
    <property type="match status" value="1"/>
</dbReference>
<dbReference type="Pfam" id="PF01182">
    <property type="entry name" value="Glucosamine_iso"/>
    <property type="match status" value="1"/>
</dbReference>
<keyword evidence="2" id="KW-0119">Carbohydrate metabolism</keyword>
<dbReference type="InterPro" id="IPR006148">
    <property type="entry name" value="Glc/Gal-6P_isomerase"/>
</dbReference>
<dbReference type="EMBL" id="LNNH01000032">
    <property type="protein sequence ID" value="KWW16600.1"/>
    <property type="molecule type" value="Genomic_DNA"/>
</dbReference>
<evidence type="ECO:0000313" key="5">
    <source>
        <dbReference type="Proteomes" id="UP000064189"/>
    </source>
</evidence>
<sequence>MEVCVFKDYSEMSKQSAEMIIKAVNEKPDALLCIAAGSTPTGTLRYLVQEAKHKRVDFSNCKFVGLDEWVGMDRHDEGSCQHYLYSEFFDVLNINQENIHFFDAKAEDLEGECKKTDKYIEEHGPINVCILGLGMNGHLALNEPGISFELSSHVVDLDNTTKAVGQKYFTEAKELSKGITLGCRQFLDAKLVMLQVNGSKKREIVKKLIEKSVTTALPGTILKKHENSFLLLDEEAAEIL</sequence>
<gene>
    <name evidence="4" type="ORF">AS888_24570</name>
</gene>
<dbReference type="PROSITE" id="PS01161">
    <property type="entry name" value="GLC_GALNAC_ISOMERASE"/>
    <property type="match status" value="1"/>
</dbReference>
<reference evidence="4 5" key="1">
    <citation type="submission" date="2015-11" db="EMBL/GenBank/DDBJ databases">
        <title>Genome Sequence of Bacillus simplex strain VanAntwerpen2.</title>
        <authorList>
            <person name="Couger M.B."/>
        </authorList>
    </citation>
    <scope>NUCLEOTIDE SEQUENCE [LARGE SCALE GENOMIC DNA]</scope>
    <source>
        <strain evidence="4 5">VanAntwerpen02</strain>
    </source>
</reference>
<dbReference type="InterPro" id="IPR037171">
    <property type="entry name" value="NagB/RpiA_transferase-like"/>
</dbReference>
<organism evidence="4 5">
    <name type="scientific">Peribacillus simplex</name>
    <dbReference type="NCBI Taxonomy" id="1478"/>
    <lineage>
        <taxon>Bacteria</taxon>
        <taxon>Bacillati</taxon>
        <taxon>Bacillota</taxon>
        <taxon>Bacilli</taxon>
        <taxon>Bacillales</taxon>
        <taxon>Bacillaceae</taxon>
        <taxon>Peribacillus</taxon>
    </lineage>
</organism>
<dbReference type="GO" id="GO:0006043">
    <property type="term" value="P:glucosamine catabolic process"/>
    <property type="evidence" value="ECO:0007669"/>
    <property type="project" value="TreeGrafter"/>
</dbReference>
<dbReference type="AlphaFoldDB" id="A0A120GNW7"/>
<dbReference type="GO" id="GO:0042802">
    <property type="term" value="F:identical protein binding"/>
    <property type="evidence" value="ECO:0007669"/>
    <property type="project" value="TreeGrafter"/>
</dbReference>
<accession>A0A120GNW7</accession>
<evidence type="ECO:0000313" key="4">
    <source>
        <dbReference type="EMBL" id="KWW16600.1"/>
    </source>
</evidence>
<dbReference type="CDD" id="cd01399">
    <property type="entry name" value="GlcN6P_deaminase"/>
    <property type="match status" value="1"/>
</dbReference>
<dbReference type="Proteomes" id="UP000064189">
    <property type="component" value="Unassembled WGS sequence"/>
</dbReference>
<dbReference type="PANTHER" id="PTHR11280">
    <property type="entry name" value="GLUCOSAMINE-6-PHOSPHATE ISOMERASE"/>
    <property type="match status" value="1"/>
</dbReference>
<dbReference type="GO" id="GO:0005975">
    <property type="term" value="P:carbohydrate metabolic process"/>
    <property type="evidence" value="ECO:0007669"/>
    <property type="project" value="InterPro"/>
</dbReference>
<dbReference type="GO" id="GO:0005737">
    <property type="term" value="C:cytoplasm"/>
    <property type="evidence" value="ECO:0007669"/>
    <property type="project" value="TreeGrafter"/>
</dbReference>
<dbReference type="GO" id="GO:0019262">
    <property type="term" value="P:N-acetylneuraminate catabolic process"/>
    <property type="evidence" value="ECO:0007669"/>
    <property type="project" value="TreeGrafter"/>
</dbReference>
<dbReference type="InterPro" id="IPR018321">
    <property type="entry name" value="Glucosamine6P_isomerase_CS"/>
</dbReference>
<dbReference type="Gene3D" id="3.40.50.1360">
    <property type="match status" value="1"/>
</dbReference>
<evidence type="ECO:0000256" key="1">
    <source>
        <dbReference type="ARBA" id="ARBA00022801"/>
    </source>
</evidence>
<evidence type="ECO:0000256" key="2">
    <source>
        <dbReference type="ARBA" id="ARBA00023277"/>
    </source>
</evidence>
<dbReference type="GO" id="GO:0004342">
    <property type="term" value="F:glucosamine-6-phosphate deaminase activity"/>
    <property type="evidence" value="ECO:0007669"/>
    <property type="project" value="InterPro"/>
</dbReference>
<comment type="caution">
    <text evidence="4">The sequence shown here is derived from an EMBL/GenBank/DDBJ whole genome shotgun (WGS) entry which is preliminary data.</text>
</comment>
<dbReference type="InterPro" id="IPR004547">
    <property type="entry name" value="Glucosamine6P_isomerase"/>
</dbReference>